<accession>A0A0P7E119</accession>
<keyword evidence="4 13" id="KW-0227">DNA damage</keyword>
<dbReference type="SMART" id="SM00487">
    <property type="entry name" value="DEXDc"/>
    <property type="match status" value="1"/>
</dbReference>
<dbReference type="NCBIfam" id="TIGR00580">
    <property type="entry name" value="mfd"/>
    <property type="match status" value="1"/>
</dbReference>
<evidence type="ECO:0000256" key="9">
    <source>
        <dbReference type="ARBA" id="ARBA00023204"/>
    </source>
</evidence>
<evidence type="ECO:0000256" key="3">
    <source>
        <dbReference type="ARBA" id="ARBA00022741"/>
    </source>
</evidence>
<evidence type="ECO:0000256" key="2">
    <source>
        <dbReference type="ARBA" id="ARBA00022490"/>
    </source>
</evidence>
<dbReference type="GO" id="GO:0005524">
    <property type="term" value="F:ATP binding"/>
    <property type="evidence" value="ECO:0007669"/>
    <property type="project" value="UniProtKB-UniRule"/>
</dbReference>
<keyword evidence="7 13" id="KW-0067">ATP-binding</keyword>
<dbReference type="SMART" id="SM00982">
    <property type="entry name" value="TRCF"/>
    <property type="match status" value="1"/>
</dbReference>
<dbReference type="RefSeq" id="WP_054553060.1">
    <property type="nucleotide sequence ID" value="NZ_LJTC01000006.1"/>
</dbReference>
<dbReference type="Proteomes" id="UP000050378">
    <property type="component" value="Unassembled WGS sequence"/>
</dbReference>
<evidence type="ECO:0000256" key="13">
    <source>
        <dbReference type="HAMAP-Rule" id="MF_00969"/>
    </source>
</evidence>
<evidence type="ECO:0000259" key="14">
    <source>
        <dbReference type="PROSITE" id="PS51192"/>
    </source>
</evidence>
<keyword evidence="3 13" id="KW-0547">Nucleotide-binding</keyword>
<dbReference type="NCBIfam" id="NF007966">
    <property type="entry name" value="PRK10689.1"/>
    <property type="match status" value="1"/>
</dbReference>
<evidence type="ECO:0000313" key="17">
    <source>
        <dbReference type="Proteomes" id="UP000050378"/>
    </source>
</evidence>
<keyword evidence="2 13" id="KW-0963">Cytoplasm</keyword>
<dbReference type="SMART" id="SM01058">
    <property type="entry name" value="CarD_TRCF"/>
    <property type="match status" value="1"/>
</dbReference>
<organism evidence="16 17">
    <name type="scientific">Pseudoalteromonas lipolytica</name>
    <dbReference type="NCBI Taxonomy" id="570156"/>
    <lineage>
        <taxon>Bacteria</taxon>
        <taxon>Pseudomonadati</taxon>
        <taxon>Pseudomonadota</taxon>
        <taxon>Gammaproteobacteria</taxon>
        <taxon>Alteromonadales</taxon>
        <taxon>Pseudoalteromonadaceae</taxon>
        <taxon>Pseudoalteromonas</taxon>
    </lineage>
</organism>
<dbReference type="PATRIC" id="fig|570156.3.peg.3283"/>
<name>A0A0P7E119_9GAMM</name>
<dbReference type="SUPFAM" id="SSF52540">
    <property type="entry name" value="P-loop containing nucleoside triphosphate hydrolases"/>
    <property type="match status" value="4"/>
</dbReference>
<sequence length="1157" mass="130458">MAFAQWAALPWVKSEKDKIQWGQLTGSGLSIAIAEGVKQHNELVVIVTPDTPSALRLETELEFLLPENPVMVFPDWETLPYDHFSPHQDIISARLATLNTLKKEQQSVLIVPVSTLMLRTAPASFIYGSTLNFKVGDTLDTHTLRENLEQAGYLHVQQVMEHGEYAIRGSIVDLYPMGSPHPFRLDFFDDELDSIRLFDVESQRSDEKVDKIELLPAHEFPTNDADIERFRINYREQFGASSEQDSIYMQVTKGTWPAGIEYYMPLFFDELATIFDYLPSNTTFMHFGDIEHAADQFWHDVNVRYENRRVDPLRPLLEPVKLYQNVNELFGEFGKYARIRLSQAKLGTKAGHTNLASKELPNVRIDHKLHEPYQGLIDYVASEKKQKGRVLLSVESDGRRESLLTLLKPSGLKLKEFESFSDFTNSSSDVGLIVSPLEQSVVLDGKPRLTIITEQELLGIKVSQRRRRKHKYEASQDALIRNLAELREGQPIVHLDHGVGRYQGLETIDAAGVITEFVTIIYANEAKLYVPVSALHMLSRYSGGEEASAPLHKLGSDAWEKAKKRAAEKVRDVAAELLDIYAKRQAKPGNKFKLDGSAYRQFSDSFPFEETDDQRNAIESVLGDMQSKQAMDRLVCGDVGFGKTEVAMRAAFVAVNDNKQVAVLVPTTLLAQQHYENFKDRFADLPIEVGVLSRFNSTKEQKDTLDKMAEGKLDIVIGTHKLIQQDIQFKDLGLLIVDEEHRFGVRQKEKIKALRADVDILTLTATPIPRTLNMAMSGMRDLSIIATPPAKRLAVKTFVRQRDAELIREAILREIKRGGQVYFLHNNVETIDRVAEEISEWVPEASVTTAHGQMRERELEQIMSDFYHQKYNVIVCTTIIETGIDVPTANTIIMDRADKLGLAQLHQLRGRVGRSHHQAYAYLLTGNPKSLSKDAVKRLEAIESLEDLGAGFALATHDLEIRGAGELLGDDQSGQMQTIGFSLYMEMLEQAVNSLKEGKEPTLENLLGQQTEVDLKLPALLPDDYIHDVNVRLGIYKRIASCANLNDMDELQVELIDRFGLLPDATKNLFSLQQLKLQASNIGIKKIEANPKGGYFEFSQHTKVNPSFIIGLIQSAPQVYKMDGANKLRFAISEANARERLKMVTAMIADFEKKVSH</sequence>
<evidence type="ECO:0000256" key="11">
    <source>
        <dbReference type="ARBA" id="ARBA00061399"/>
    </source>
</evidence>
<evidence type="ECO:0000256" key="5">
    <source>
        <dbReference type="ARBA" id="ARBA00022801"/>
    </source>
</evidence>
<dbReference type="EC" id="3.6.4.-" evidence="13"/>
<dbReference type="PANTHER" id="PTHR47964:SF1">
    <property type="entry name" value="ATP-DEPENDENT DNA HELICASE HOMOLOG RECG, CHLOROPLASTIC"/>
    <property type="match status" value="1"/>
</dbReference>
<dbReference type="EMBL" id="LJTC01000006">
    <property type="protein sequence ID" value="KPM83604.1"/>
    <property type="molecule type" value="Genomic_DNA"/>
</dbReference>
<dbReference type="FunFam" id="3.40.50.300:FF:000546">
    <property type="entry name" value="Transcription-repair-coupling factor"/>
    <property type="match status" value="1"/>
</dbReference>
<dbReference type="GO" id="GO:0003678">
    <property type="term" value="F:DNA helicase activity"/>
    <property type="evidence" value="ECO:0007669"/>
    <property type="project" value="TreeGrafter"/>
</dbReference>
<dbReference type="InterPro" id="IPR014001">
    <property type="entry name" value="Helicase_ATP-bd"/>
</dbReference>
<dbReference type="SMART" id="SM00490">
    <property type="entry name" value="HELICc"/>
    <property type="match status" value="1"/>
</dbReference>
<dbReference type="Pfam" id="PF02559">
    <property type="entry name" value="CarD_TRCF_RID"/>
    <property type="match status" value="1"/>
</dbReference>
<dbReference type="Gene3D" id="2.40.10.170">
    <property type="match status" value="1"/>
</dbReference>
<dbReference type="InterPro" id="IPR048635">
    <property type="entry name" value="MFD_D3"/>
</dbReference>
<dbReference type="GO" id="GO:0006355">
    <property type="term" value="P:regulation of DNA-templated transcription"/>
    <property type="evidence" value="ECO:0007669"/>
    <property type="project" value="UniProtKB-UniRule"/>
</dbReference>
<dbReference type="STRING" id="570156.AOG27_10985"/>
<dbReference type="InterPro" id="IPR004576">
    <property type="entry name" value="Mfd"/>
</dbReference>
<comment type="similarity">
    <text evidence="11 13">In the C-terminal section; belongs to the helicase family. RecG subfamily.</text>
</comment>
<keyword evidence="9 13" id="KW-0234">DNA repair</keyword>
<dbReference type="Gene3D" id="3.90.1150.50">
    <property type="entry name" value="Transcription-repair-coupling factor, D7 domain"/>
    <property type="match status" value="1"/>
</dbReference>
<comment type="function">
    <text evidence="13">Couples transcription and DNA repair by recognizing RNA polymerase (RNAP) stalled at DNA lesions. Mediates ATP-dependent release of RNAP and its truncated transcript from the DNA, and recruitment of nucleotide excision repair machinery to the damaged site.</text>
</comment>
<keyword evidence="6" id="KW-0347">Helicase</keyword>
<keyword evidence="8 13" id="KW-0238">DNA-binding</keyword>
<dbReference type="Pfam" id="PF17757">
    <property type="entry name" value="UvrB_inter"/>
    <property type="match status" value="1"/>
</dbReference>
<dbReference type="AlphaFoldDB" id="A0A0P7E119"/>
<dbReference type="OrthoDB" id="9804325at2"/>
<dbReference type="GO" id="GO:0016787">
    <property type="term" value="F:hydrolase activity"/>
    <property type="evidence" value="ECO:0007669"/>
    <property type="project" value="UniProtKB-KW"/>
</dbReference>
<dbReference type="Gene3D" id="3.40.50.300">
    <property type="entry name" value="P-loop containing nucleotide triphosphate hydrolases"/>
    <property type="match status" value="2"/>
</dbReference>
<comment type="caution">
    <text evidence="16">The sequence shown here is derived from an EMBL/GenBank/DDBJ whole genome shotgun (WGS) entry which is preliminary data.</text>
</comment>
<evidence type="ECO:0000256" key="4">
    <source>
        <dbReference type="ARBA" id="ARBA00022763"/>
    </source>
</evidence>
<dbReference type="InterPro" id="IPR036101">
    <property type="entry name" value="CarD-like/TRCF_RID_sf"/>
</dbReference>
<dbReference type="InterPro" id="IPR005118">
    <property type="entry name" value="TRCF_C"/>
</dbReference>
<dbReference type="SUPFAM" id="SSF143517">
    <property type="entry name" value="TRCF domain-like"/>
    <property type="match status" value="1"/>
</dbReference>
<evidence type="ECO:0000256" key="6">
    <source>
        <dbReference type="ARBA" id="ARBA00022806"/>
    </source>
</evidence>
<dbReference type="Gene3D" id="3.40.50.11180">
    <property type="match status" value="1"/>
</dbReference>
<dbReference type="Pfam" id="PF03461">
    <property type="entry name" value="TRCF"/>
    <property type="match status" value="1"/>
</dbReference>
<dbReference type="InterPro" id="IPR041471">
    <property type="entry name" value="UvrB_inter"/>
</dbReference>
<dbReference type="SUPFAM" id="SSF141259">
    <property type="entry name" value="CarD-like"/>
    <property type="match status" value="1"/>
</dbReference>
<feature type="domain" description="Helicase ATP-binding" evidence="14">
    <location>
        <begin position="624"/>
        <end position="785"/>
    </location>
</feature>
<dbReference type="InterPro" id="IPR001650">
    <property type="entry name" value="Helicase_C-like"/>
</dbReference>
<comment type="subcellular location">
    <subcellularLocation>
        <location evidence="1 13">Cytoplasm</location>
    </subcellularLocation>
</comment>
<dbReference type="GO" id="GO:0005737">
    <property type="term" value="C:cytoplasm"/>
    <property type="evidence" value="ECO:0007669"/>
    <property type="project" value="UniProtKB-SubCell"/>
</dbReference>
<dbReference type="InterPro" id="IPR037235">
    <property type="entry name" value="TRCF-like_C_D7"/>
</dbReference>
<keyword evidence="5 13" id="KW-0378">Hydrolase</keyword>
<dbReference type="Pfam" id="PF00270">
    <property type="entry name" value="DEAD"/>
    <property type="match status" value="1"/>
</dbReference>
<dbReference type="GO" id="GO:0000716">
    <property type="term" value="P:transcription-coupled nucleotide-excision repair, DNA damage recognition"/>
    <property type="evidence" value="ECO:0007669"/>
    <property type="project" value="UniProtKB-UniRule"/>
</dbReference>
<dbReference type="Pfam" id="PF21132">
    <property type="entry name" value="MFD_D3"/>
    <property type="match status" value="1"/>
</dbReference>
<dbReference type="InterPro" id="IPR027417">
    <property type="entry name" value="P-loop_NTPase"/>
</dbReference>
<reference evidence="16 17" key="1">
    <citation type="submission" date="2015-09" db="EMBL/GenBank/DDBJ databases">
        <title>Draft Genome Sequence of Pseudoalteromonas lipolytica UCD-48B.</title>
        <authorList>
            <person name="Krusor M."/>
            <person name="Coil D.A."/>
            <person name="Lang J.M."/>
            <person name="Eisen J.A."/>
            <person name="Alexiev A."/>
        </authorList>
    </citation>
    <scope>NUCLEOTIDE SEQUENCE [LARGE SCALE GENOMIC DNA]</scope>
    <source>
        <strain evidence="16 17">UCD-48B</strain>
    </source>
</reference>
<dbReference type="Gene3D" id="3.40.50.11140">
    <property type="match status" value="1"/>
</dbReference>
<gene>
    <name evidence="13" type="primary">mfd</name>
    <name evidence="16" type="ORF">AOG27_10985</name>
</gene>
<feature type="domain" description="Helicase C-terminal" evidence="15">
    <location>
        <begin position="806"/>
        <end position="960"/>
    </location>
</feature>
<comment type="similarity">
    <text evidence="10 13">In the N-terminal section; belongs to the UvrB family.</text>
</comment>
<dbReference type="FunFam" id="3.40.50.300:FF:000300">
    <property type="entry name" value="Transcription-repair-coupling factor"/>
    <property type="match status" value="1"/>
</dbReference>
<evidence type="ECO:0000256" key="1">
    <source>
        <dbReference type="ARBA" id="ARBA00004496"/>
    </source>
</evidence>
<dbReference type="PROSITE" id="PS51194">
    <property type="entry name" value="HELICASE_CTER"/>
    <property type="match status" value="1"/>
</dbReference>
<dbReference type="PANTHER" id="PTHR47964">
    <property type="entry name" value="ATP-DEPENDENT DNA HELICASE HOMOLOG RECG, CHLOROPLASTIC"/>
    <property type="match status" value="1"/>
</dbReference>
<dbReference type="InterPro" id="IPR047112">
    <property type="entry name" value="RecG/Mfd"/>
</dbReference>
<dbReference type="GO" id="GO:0003684">
    <property type="term" value="F:damaged DNA binding"/>
    <property type="evidence" value="ECO:0007669"/>
    <property type="project" value="InterPro"/>
</dbReference>
<protein>
    <recommendedName>
        <fullName evidence="12 13">Transcription-repair-coupling factor</fullName>
        <shortName evidence="13">TRCF</shortName>
        <ecNumber evidence="13">3.6.4.-</ecNumber>
    </recommendedName>
</protein>
<evidence type="ECO:0000256" key="7">
    <source>
        <dbReference type="ARBA" id="ARBA00022840"/>
    </source>
</evidence>
<evidence type="ECO:0000259" key="15">
    <source>
        <dbReference type="PROSITE" id="PS51194"/>
    </source>
</evidence>
<dbReference type="CDD" id="cd17991">
    <property type="entry name" value="DEXHc_TRCF"/>
    <property type="match status" value="1"/>
</dbReference>
<dbReference type="PROSITE" id="PS51192">
    <property type="entry name" value="HELICASE_ATP_BIND_1"/>
    <property type="match status" value="1"/>
</dbReference>
<evidence type="ECO:0000256" key="8">
    <source>
        <dbReference type="ARBA" id="ARBA00023125"/>
    </source>
</evidence>
<dbReference type="InterPro" id="IPR011545">
    <property type="entry name" value="DEAD/DEAH_box_helicase_dom"/>
</dbReference>
<proteinExistence type="inferred from homology"/>
<dbReference type="InterPro" id="IPR003711">
    <property type="entry name" value="CarD-like/TRCF_RID"/>
</dbReference>
<dbReference type="HAMAP" id="MF_00969">
    <property type="entry name" value="TRCF"/>
    <property type="match status" value="1"/>
</dbReference>
<dbReference type="Pfam" id="PF00271">
    <property type="entry name" value="Helicase_C"/>
    <property type="match status" value="1"/>
</dbReference>
<dbReference type="Gene3D" id="3.30.2060.10">
    <property type="entry name" value="Penicillin-binding protein 1b domain"/>
    <property type="match status" value="1"/>
</dbReference>
<evidence type="ECO:0000313" key="16">
    <source>
        <dbReference type="EMBL" id="KPM83604.1"/>
    </source>
</evidence>
<evidence type="ECO:0000256" key="12">
    <source>
        <dbReference type="ARBA" id="ARBA00070128"/>
    </source>
</evidence>
<evidence type="ECO:0000256" key="10">
    <source>
        <dbReference type="ARBA" id="ARBA00061104"/>
    </source>
</evidence>